<evidence type="ECO:0000256" key="8">
    <source>
        <dbReference type="SAM" id="Phobius"/>
    </source>
</evidence>
<dbReference type="GO" id="GO:0140359">
    <property type="term" value="F:ABC-type transporter activity"/>
    <property type="evidence" value="ECO:0007669"/>
    <property type="project" value="InterPro"/>
</dbReference>
<evidence type="ECO:0000256" key="4">
    <source>
        <dbReference type="ARBA" id="ARBA00022475"/>
    </source>
</evidence>
<dbReference type="InterPro" id="IPR047817">
    <property type="entry name" value="ABC2_TM_bact-type"/>
</dbReference>
<evidence type="ECO:0000256" key="3">
    <source>
        <dbReference type="ARBA" id="ARBA00022448"/>
    </source>
</evidence>
<evidence type="ECO:0000256" key="6">
    <source>
        <dbReference type="ARBA" id="ARBA00022989"/>
    </source>
</evidence>
<comment type="subcellular location">
    <subcellularLocation>
        <location evidence="1">Cell membrane</location>
        <topology evidence="1">Multi-pass membrane protein</topology>
    </subcellularLocation>
</comment>
<dbReference type="Pfam" id="PF12698">
    <property type="entry name" value="ABC2_membrane_3"/>
    <property type="match status" value="1"/>
</dbReference>
<dbReference type="RefSeq" id="WP_068608076.1">
    <property type="nucleotide sequence ID" value="NZ_CP011388.1"/>
</dbReference>
<dbReference type="PANTHER" id="PTHR30294">
    <property type="entry name" value="MEMBRANE COMPONENT OF ABC TRANSPORTER YHHJ-RELATED"/>
    <property type="match status" value="1"/>
</dbReference>
<keyword evidence="7 8" id="KW-0472">Membrane</keyword>
<name>A0A172TKH5_9BACL</name>
<comment type="similarity">
    <text evidence="2">Belongs to the ABC-2 integral membrane protein family.</text>
</comment>
<evidence type="ECO:0000313" key="10">
    <source>
        <dbReference type="EMBL" id="ANE47424.1"/>
    </source>
</evidence>
<proteinExistence type="inferred from homology"/>
<dbReference type="Proteomes" id="UP000076927">
    <property type="component" value="Chromosome"/>
</dbReference>
<dbReference type="AlphaFoldDB" id="A0A172TKH5"/>
<accession>A0A172TKH5</accession>
<keyword evidence="5 8" id="KW-0812">Transmembrane</keyword>
<feature type="transmembrane region" description="Helical" evidence="8">
    <location>
        <begin position="195"/>
        <end position="222"/>
    </location>
</feature>
<feature type="transmembrane region" description="Helical" evidence="8">
    <location>
        <begin position="228"/>
        <end position="252"/>
    </location>
</feature>
<evidence type="ECO:0000256" key="7">
    <source>
        <dbReference type="ARBA" id="ARBA00023136"/>
    </source>
</evidence>
<dbReference type="PATRIC" id="fig|1178515.4.peg.3087"/>
<dbReference type="KEGG" id="pswu:SY83_15360"/>
<evidence type="ECO:0000256" key="1">
    <source>
        <dbReference type="ARBA" id="ARBA00004651"/>
    </source>
</evidence>
<sequence length="345" mass="38470">MRIKSLILRIIRQFIRDKRTLALMFMAPLLVLTLMYAVFNSDPYRPVVGLVNAPVTVQEKFAEQGVGVQHYQTPDLAELALKERNLDAYIHFGANKANPEIILEGSDPAVNRNVLSLVQQALTPASAADSANIKPHIEYLHGGPKLTAFDHFGPTLIAVFSFFFVFLIAGVSFLRERTGGTLERLLSTPIRRYEIVLGYIAGFGFFTIIQAMIIVGYCIGVLNIFMSGLMITVLLITMLLSLTALTLGTLLSTFAQNEFQMIQFIPLVIVPQIFFSGLFNLSTLPEWLQLFAHLMPLYYGAGALQDVMIRGLSWSAIATELAVLLLFSLSFMILNVLALRKHRRI</sequence>
<organism evidence="10 11">
    <name type="scientific">Paenibacillus swuensis</name>
    <dbReference type="NCBI Taxonomy" id="1178515"/>
    <lineage>
        <taxon>Bacteria</taxon>
        <taxon>Bacillati</taxon>
        <taxon>Bacillota</taxon>
        <taxon>Bacilli</taxon>
        <taxon>Bacillales</taxon>
        <taxon>Paenibacillaceae</taxon>
        <taxon>Paenibacillus</taxon>
    </lineage>
</organism>
<keyword evidence="4" id="KW-1003">Cell membrane</keyword>
<keyword evidence="6 8" id="KW-1133">Transmembrane helix</keyword>
<feature type="transmembrane region" description="Helical" evidence="8">
    <location>
        <begin position="264"/>
        <end position="281"/>
    </location>
</feature>
<feature type="transmembrane region" description="Helical" evidence="8">
    <location>
        <begin position="21"/>
        <end position="39"/>
    </location>
</feature>
<dbReference type="OrthoDB" id="9776218at2"/>
<dbReference type="InterPro" id="IPR051449">
    <property type="entry name" value="ABC-2_transporter_component"/>
</dbReference>
<dbReference type="PANTHER" id="PTHR30294:SF38">
    <property type="entry name" value="TRANSPORT PERMEASE PROTEIN"/>
    <property type="match status" value="1"/>
</dbReference>
<evidence type="ECO:0000259" key="9">
    <source>
        <dbReference type="PROSITE" id="PS51012"/>
    </source>
</evidence>
<evidence type="ECO:0000256" key="2">
    <source>
        <dbReference type="ARBA" id="ARBA00007783"/>
    </source>
</evidence>
<reference evidence="10 11" key="1">
    <citation type="submission" date="2015-01" db="EMBL/GenBank/DDBJ databases">
        <title>Paenibacillus swuensis/DY6/whole genome sequencing.</title>
        <authorList>
            <person name="Kim M.K."/>
            <person name="Srinivasan S."/>
            <person name="Lee J.-J."/>
        </authorList>
    </citation>
    <scope>NUCLEOTIDE SEQUENCE [LARGE SCALE GENOMIC DNA]</scope>
    <source>
        <strain evidence="10 11">DY6</strain>
    </source>
</reference>
<evidence type="ECO:0000313" key="11">
    <source>
        <dbReference type="Proteomes" id="UP000076927"/>
    </source>
</evidence>
<dbReference type="GO" id="GO:0005886">
    <property type="term" value="C:plasma membrane"/>
    <property type="evidence" value="ECO:0007669"/>
    <property type="project" value="UniProtKB-SubCell"/>
</dbReference>
<feature type="transmembrane region" description="Helical" evidence="8">
    <location>
        <begin position="152"/>
        <end position="174"/>
    </location>
</feature>
<feature type="domain" description="ABC transmembrane type-2" evidence="9">
    <location>
        <begin position="99"/>
        <end position="342"/>
    </location>
</feature>
<feature type="transmembrane region" description="Helical" evidence="8">
    <location>
        <begin position="314"/>
        <end position="339"/>
    </location>
</feature>
<dbReference type="InterPro" id="IPR013525">
    <property type="entry name" value="ABC2_TM"/>
</dbReference>
<keyword evidence="3" id="KW-0813">Transport</keyword>
<protein>
    <submittedName>
        <fullName evidence="10">ABC transporter permease</fullName>
    </submittedName>
</protein>
<dbReference type="EMBL" id="CP011388">
    <property type="protein sequence ID" value="ANE47424.1"/>
    <property type="molecule type" value="Genomic_DNA"/>
</dbReference>
<dbReference type="STRING" id="1178515.SY83_15360"/>
<gene>
    <name evidence="10" type="ORF">SY83_15360</name>
</gene>
<dbReference type="PROSITE" id="PS51012">
    <property type="entry name" value="ABC_TM2"/>
    <property type="match status" value="1"/>
</dbReference>
<keyword evidence="11" id="KW-1185">Reference proteome</keyword>
<evidence type="ECO:0000256" key="5">
    <source>
        <dbReference type="ARBA" id="ARBA00022692"/>
    </source>
</evidence>